<keyword evidence="2 5" id="KW-0812">Transmembrane</keyword>
<organism evidence="7 9">
    <name type="scientific">Capnocytophaga haemolytica</name>
    <dbReference type="NCBI Taxonomy" id="45243"/>
    <lineage>
        <taxon>Bacteria</taxon>
        <taxon>Pseudomonadati</taxon>
        <taxon>Bacteroidota</taxon>
        <taxon>Flavobacteriia</taxon>
        <taxon>Flavobacteriales</taxon>
        <taxon>Flavobacteriaceae</taxon>
        <taxon>Capnocytophaga</taxon>
    </lineage>
</organism>
<evidence type="ECO:0000256" key="4">
    <source>
        <dbReference type="ARBA" id="ARBA00023136"/>
    </source>
</evidence>
<dbReference type="PANTHER" id="PTHR10361">
    <property type="entry name" value="SODIUM-BILE ACID COTRANSPORTER"/>
    <property type="match status" value="1"/>
</dbReference>
<accession>A0AAX2GZC9</accession>
<evidence type="ECO:0000313" key="6">
    <source>
        <dbReference type="EMBL" id="AMD84076.1"/>
    </source>
</evidence>
<feature type="transmembrane region" description="Helical" evidence="5">
    <location>
        <begin position="69"/>
        <end position="90"/>
    </location>
</feature>
<sequence>MTNFIDYLLSAVLMLITFAIGSSLRVRDFGRIFKQSKPLYLGLTLQMIFLPLCAFIIASMFELSPEEKVGLFLVAICPGGTTSNFISYLINADTALAVALTTVNSLLILITIPLLSTWSAGYFMGENAQVQLDLWGMVWEVLKVIVIPLFVGLLFRRFFPRVSYRLRQPLKIATTLLLGLVFLIKFFAGKESGGSGISVDGILHLFPSTLLMHLTAMIGSYLIAVKAFRLSGVQSTTISIEVGLQNTVLAIAVASKLAGHSGTPLEHPALVYAMFSFFTTMTFAFITIRMKR</sequence>
<feature type="transmembrane region" description="Helical" evidence="5">
    <location>
        <begin position="269"/>
        <end position="288"/>
    </location>
</feature>
<reference evidence="6 8" key="1">
    <citation type="submission" date="2016-02" db="EMBL/GenBank/DDBJ databases">
        <authorList>
            <person name="Holder M.E."/>
            <person name="Ajami N.J."/>
            <person name="Petrosino J.F."/>
        </authorList>
    </citation>
    <scope>NUCLEOTIDE SEQUENCE [LARGE SCALE GENOMIC DNA]</scope>
    <source>
        <strain evidence="6 8">CCUG 32990</strain>
    </source>
</reference>
<evidence type="ECO:0000256" key="2">
    <source>
        <dbReference type="ARBA" id="ARBA00022692"/>
    </source>
</evidence>
<protein>
    <submittedName>
        <fullName evidence="7">Bile acid transporter</fullName>
    </submittedName>
    <submittedName>
        <fullName evidence="6">Bile acid:sodium symporter</fullName>
    </submittedName>
</protein>
<evidence type="ECO:0000313" key="8">
    <source>
        <dbReference type="Proteomes" id="UP000065822"/>
    </source>
</evidence>
<dbReference type="EMBL" id="LT906449">
    <property type="protein sequence ID" value="SNV13645.1"/>
    <property type="molecule type" value="Genomic_DNA"/>
</dbReference>
<evidence type="ECO:0000313" key="7">
    <source>
        <dbReference type="EMBL" id="SNV13645.1"/>
    </source>
</evidence>
<gene>
    <name evidence="6" type="ORF">AXF12_00075</name>
    <name evidence="7" type="ORF">SAMEA44541418_01759</name>
</gene>
<feature type="transmembrane region" description="Helical" evidence="5">
    <location>
        <begin position="236"/>
        <end position="257"/>
    </location>
</feature>
<name>A0AAX2GZC9_9FLAO</name>
<dbReference type="InterPro" id="IPR002657">
    <property type="entry name" value="BilAc:Na_symport/Acr3"/>
</dbReference>
<dbReference type="InterPro" id="IPR038770">
    <property type="entry name" value="Na+/solute_symporter_sf"/>
</dbReference>
<dbReference type="GO" id="GO:0016020">
    <property type="term" value="C:membrane"/>
    <property type="evidence" value="ECO:0007669"/>
    <property type="project" value="UniProtKB-SubCell"/>
</dbReference>
<reference evidence="7 9" key="2">
    <citation type="submission" date="2017-06" db="EMBL/GenBank/DDBJ databases">
        <authorList>
            <consortium name="Pathogen Informatics"/>
        </authorList>
    </citation>
    <scope>NUCLEOTIDE SEQUENCE [LARGE SCALE GENOMIC DNA]</scope>
    <source>
        <strain evidence="7 9">NCTC12947</strain>
    </source>
</reference>
<dbReference type="InterPro" id="IPR004710">
    <property type="entry name" value="Bilac:Na_transpt"/>
</dbReference>
<keyword evidence="4 5" id="KW-0472">Membrane</keyword>
<keyword evidence="8" id="KW-1185">Reference proteome</keyword>
<comment type="subcellular location">
    <subcellularLocation>
        <location evidence="1">Membrane</location>
        <topology evidence="1">Multi-pass membrane protein</topology>
    </subcellularLocation>
</comment>
<dbReference type="PANTHER" id="PTHR10361:SF24">
    <property type="entry name" value="P3 PROTEIN"/>
    <property type="match status" value="1"/>
</dbReference>
<dbReference type="Pfam" id="PF01758">
    <property type="entry name" value="SBF"/>
    <property type="match status" value="1"/>
</dbReference>
<evidence type="ECO:0000256" key="3">
    <source>
        <dbReference type="ARBA" id="ARBA00022989"/>
    </source>
</evidence>
<keyword evidence="3 5" id="KW-1133">Transmembrane helix</keyword>
<dbReference type="RefSeq" id="WP_066427481.1">
    <property type="nucleotide sequence ID" value="NZ_CP014227.1"/>
</dbReference>
<evidence type="ECO:0000256" key="1">
    <source>
        <dbReference type="ARBA" id="ARBA00004141"/>
    </source>
</evidence>
<feature type="transmembrane region" description="Helical" evidence="5">
    <location>
        <begin position="170"/>
        <end position="189"/>
    </location>
</feature>
<dbReference type="EMBL" id="CP014227">
    <property type="protein sequence ID" value="AMD84076.1"/>
    <property type="molecule type" value="Genomic_DNA"/>
</dbReference>
<evidence type="ECO:0000256" key="5">
    <source>
        <dbReference type="SAM" id="Phobius"/>
    </source>
</evidence>
<feature type="transmembrane region" description="Helical" evidence="5">
    <location>
        <begin position="38"/>
        <end position="57"/>
    </location>
</feature>
<dbReference type="Proteomes" id="UP000065822">
    <property type="component" value="Chromosome"/>
</dbReference>
<dbReference type="AlphaFoldDB" id="A0AAX2GZC9"/>
<proteinExistence type="predicted"/>
<dbReference type="Gene3D" id="1.20.1530.20">
    <property type="match status" value="1"/>
</dbReference>
<feature type="transmembrane region" description="Helical" evidence="5">
    <location>
        <begin position="6"/>
        <end position="26"/>
    </location>
</feature>
<dbReference type="Proteomes" id="UP000215539">
    <property type="component" value="Chromosome 1"/>
</dbReference>
<feature type="transmembrane region" description="Helical" evidence="5">
    <location>
        <begin position="201"/>
        <end position="224"/>
    </location>
</feature>
<dbReference type="KEGG" id="chg:AXF12_00075"/>
<feature type="transmembrane region" description="Helical" evidence="5">
    <location>
        <begin position="138"/>
        <end position="158"/>
    </location>
</feature>
<feature type="transmembrane region" description="Helical" evidence="5">
    <location>
        <begin position="97"/>
        <end position="118"/>
    </location>
</feature>
<evidence type="ECO:0000313" key="9">
    <source>
        <dbReference type="Proteomes" id="UP000215539"/>
    </source>
</evidence>